<dbReference type="EMBL" id="CP094358">
    <property type="protein sequence ID" value="UOB17232.1"/>
    <property type="molecule type" value="Genomic_DNA"/>
</dbReference>
<accession>A0A9E7CTZ8</accession>
<name>A0A9E7CTZ8_9FLAO</name>
<gene>
    <name evidence="1" type="ORF">MQE35_16035</name>
</gene>
<evidence type="ECO:0000313" key="1">
    <source>
        <dbReference type="EMBL" id="UOB17232.1"/>
    </source>
</evidence>
<dbReference type="RefSeq" id="WP_255842542.1">
    <property type="nucleotide sequence ID" value="NZ_CP094358.1"/>
</dbReference>
<dbReference type="KEGG" id="fbm:MQE35_16035"/>
<dbReference type="AlphaFoldDB" id="A0A9E7CTZ8"/>
<organism evidence="1 2">
    <name type="scientific">Abyssalbus ytuae</name>
    <dbReference type="NCBI Taxonomy" id="2926907"/>
    <lineage>
        <taxon>Bacteria</taxon>
        <taxon>Pseudomonadati</taxon>
        <taxon>Bacteroidota</taxon>
        <taxon>Flavobacteriia</taxon>
        <taxon>Flavobacteriales</taxon>
        <taxon>Flavobacteriaceae</taxon>
        <taxon>Abyssalbus</taxon>
    </lineage>
</organism>
<proteinExistence type="predicted"/>
<evidence type="ECO:0000313" key="2">
    <source>
        <dbReference type="Proteomes" id="UP000831290"/>
    </source>
</evidence>
<keyword evidence="2" id="KW-1185">Reference proteome</keyword>
<sequence length="137" mass="15907">MNRKIDFEFGTLEIFNDYAIGEINEGIDFKCEQNEKIISVCKKYFKDRPFGYISNRTTSFSIDPSIYNQLRNNLKNLVAIAVIAKNPAQILSTNVEQIFFGKSLQHFSTMNDGVIWLKDKLDKVYNTSESKRIRTSY</sequence>
<protein>
    <submittedName>
        <fullName evidence="1">Uncharacterized protein</fullName>
    </submittedName>
</protein>
<reference evidence="1" key="1">
    <citation type="submission" date="2022-03" db="EMBL/GenBank/DDBJ databases">
        <title>Description of Abyssus ytuae gen. nov., sp. nov., a novel member of the family Flavobacteriaceae isolated from the sediment of Mariana Trench.</title>
        <authorList>
            <person name="Zhang J."/>
            <person name="Xu X."/>
        </authorList>
    </citation>
    <scope>NUCLEOTIDE SEQUENCE</scope>
    <source>
        <strain evidence="1">MT3330</strain>
    </source>
</reference>
<dbReference type="Proteomes" id="UP000831290">
    <property type="component" value="Chromosome"/>
</dbReference>